<dbReference type="GO" id="GO:0009073">
    <property type="term" value="P:aromatic amino acid family biosynthetic process"/>
    <property type="evidence" value="ECO:0007669"/>
    <property type="project" value="UniProtKB-KW"/>
</dbReference>
<evidence type="ECO:0000256" key="2">
    <source>
        <dbReference type="ARBA" id="ARBA00009948"/>
    </source>
</evidence>
<dbReference type="GO" id="GO:0003866">
    <property type="term" value="F:3-phosphoshikimate 1-carboxyvinyltransferase activity"/>
    <property type="evidence" value="ECO:0007669"/>
    <property type="project" value="UniProtKB-UniRule"/>
</dbReference>
<feature type="binding site" evidence="7">
    <location>
        <position position="166"/>
    </location>
    <ligand>
        <name>3-phosphoshikimate</name>
        <dbReference type="ChEBI" id="CHEBI:145989"/>
    </ligand>
</feature>
<dbReference type="Pfam" id="PF00275">
    <property type="entry name" value="EPSP_synthase"/>
    <property type="match status" value="1"/>
</dbReference>
<feature type="binding site" evidence="7">
    <location>
        <position position="20"/>
    </location>
    <ligand>
        <name>3-phosphoshikimate</name>
        <dbReference type="ChEBI" id="CHEBI:145989"/>
    </ligand>
</feature>
<dbReference type="STRING" id="1618443.UV73_C0002G0088"/>
<dbReference type="CDD" id="cd01556">
    <property type="entry name" value="EPSP_synthase"/>
    <property type="match status" value="1"/>
</dbReference>
<comment type="caution">
    <text evidence="7">Lacks conserved residue(s) required for the propagation of feature annotation.</text>
</comment>
<protein>
    <recommendedName>
        <fullName evidence="7">3-phosphoshikimate 1-carboxyvinyltransferase</fullName>
        <ecNumber evidence="7">2.5.1.19</ecNumber>
    </recommendedName>
    <alternativeName>
        <fullName evidence="7">5-enolpyruvylshikimate-3-phosphate synthase</fullName>
        <shortName evidence="7">EPSP synthase</shortName>
        <shortName evidence="7">EPSPS</shortName>
    </alternativeName>
</protein>
<dbReference type="Proteomes" id="UP000034894">
    <property type="component" value="Unassembled WGS sequence"/>
</dbReference>
<feature type="binding site" evidence="7">
    <location>
        <position position="92"/>
    </location>
    <ligand>
        <name>phosphoenolpyruvate</name>
        <dbReference type="ChEBI" id="CHEBI:58702"/>
    </ligand>
</feature>
<evidence type="ECO:0000256" key="4">
    <source>
        <dbReference type="ARBA" id="ARBA00022679"/>
    </source>
</evidence>
<reference evidence="9 10" key="1">
    <citation type="journal article" date="2015" name="Nature">
        <title>rRNA introns, odd ribosomes, and small enigmatic genomes across a large radiation of phyla.</title>
        <authorList>
            <person name="Brown C.T."/>
            <person name="Hug L.A."/>
            <person name="Thomas B.C."/>
            <person name="Sharon I."/>
            <person name="Castelle C.J."/>
            <person name="Singh A."/>
            <person name="Wilkins M.J."/>
            <person name="Williams K.H."/>
            <person name="Banfield J.F."/>
        </authorList>
    </citation>
    <scope>NUCLEOTIDE SEQUENCE [LARGE SCALE GENOMIC DNA]</scope>
</reference>
<dbReference type="InterPro" id="IPR001986">
    <property type="entry name" value="Enolpyruvate_Tfrase_dom"/>
</dbReference>
<feature type="binding site" evidence="7">
    <location>
        <position position="20"/>
    </location>
    <ligand>
        <name>phosphoenolpyruvate</name>
        <dbReference type="ChEBI" id="CHEBI:58702"/>
    </ligand>
</feature>
<dbReference type="UniPathway" id="UPA00053">
    <property type="reaction ID" value="UER00089"/>
</dbReference>
<evidence type="ECO:0000256" key="6">
    <source>
        <dbReference type="ARBA" id="ARBA00044633"/>
    </source>
</evidence>
<feature type="binding site" evidence="7">
    <location>
        <position position="408"/>
    </location>
    <ligand>
        <name>phosphoenolpyruvate</name>
        <dbReference type="ChEBI" id="CHEBI:58702"/>
    </ligand>
</feature>
<dbReference type="SUPFAM" id="SSF55205">
    <property type="entry name" value="EPT/RTPC-like"/>
    <property type="match status" value="1"/>
</dbReference>
<feature type="binding site" evidence="7">
    <location>
        <position position="193"/>
    </location>
    <ligand>
        <name>3-phosphoshikimate</name>
        <dbReference type="ChEBI" id="CHEBI:145989"/>
    </ligand>
</feature>
<dbReference type="GO" id="GO:0009423">
    <property type="term" value="P:chorismate biosynthetic process"/>
    <property type="evidence" value="ECO:0007669"/>
    <property type="project" value="UniProtKB-UniRule"/>
</dbReference>
<feature type="binding site" evidence="7">
    <location>
        <position position="120"/>
    </location>
    <ligand>
        <name>phosphoenolpyruvate</name>
        <dbReference type="ChEBI" id="CHEBI:58702"/>
    </ligand>
</feature>
<keyword evidence="3 7" id="KW-0028">Amino-acid biosynthesis</keyword>
<dbReference type="InterPro" id="IPR023193">
    <property type="entry name" value="EPSP_synthase_CS"/>
</dbReference>
<comment type="function">
    <text evidence="7">Catalyzes the transfer of the enolpyruvyl moiety of phosphoenolpyruvate (PEP) to the 5-hydroxyl of shikimate-3-phosphate (S3P) to produce enolpyruvyl shikimate-3-phosphate and inorganic phosphate.</text>
</comment>
<feature type="binding site" evidence="7">
    <location>
        <position position="168"/>
    </location>
    <ligand>
        <name>3-phosphoshikimate</name>
        <dbReference type="ChEBI" id="CHEBI:145989"/>
    </ligand>
</feature>
<evidence type="ECO:0000256" key="1">
    <source>
        <dbReference type="ARBA" id="ARBA00004811"/>
    </source>
</evidence>
<comment type="catalytic activity">
    <reaction evidence="6">
        <text>3-phosphoshikimate + phosphoenolpyruvate = 5-O-(1-carboxyvinyl)-3-phosphoshikimate + phosphate</text>
        <dbReference type="Rhea" id="RHEA:21256"/>
        <dbReference type="ChEBI" id="CHEBI:43474"/>
        <dbReference type="ChEBI" id="CHEBI:57701"/>
        <dbReference type="ChEBI" id="CHEBI:58702"/>
        <dbReference type="ChEBI" id="CHEBI:145989"/>
        <dbReference type="EC" id="2.5.1.19"/>
    </reaction>
    <physiologicalReaction direction="left-to-right" evidence="6">
        <dbReference type="Rhea" id="RHEA:21257"/>
    </physiologicalReaction>
</comment>
<feature type="active site" description="Proton acceptor" evidence="7">
    <location>
        <position position="310"/>
    </location>
</feature>
<feature type="binding site" evidence="7">
    <location>
        <position position="168"/>
    </location>
    <ligand>
        <name>phosphoenolpyruvate</name>
        <dbReference type="ChEBI" id="CHEBI:58702"/>
    </ligand>
</feature>
<comment type="caution">
    <text evidence="9">The sequence shown here is derived from an EMBL/GenBank/DDBJ whole genome shotgun (WGS) entry which is preliminary data.</text>
</comment>
<dbReference type="HAMAP" id="MF_00210">
    <property type="entry name" value="EPSP_synth"/>
    <property type="match status" value="1"/>
</dbReference>
<dbReference type="Gene3D" id="3.65.10.10">
    <property type="entry name" value="Enolpyruvate transferase domain"/>
    <property type="match status" value="2"/>
</dbReference>
<dbReference type="InterPro" id="IPR006264">
    <property type="entry name" value="EPSP_synthase"/>
</dbReference>
<keyword evidence="4 7" id="KW-0808">Transferase</keyword>
<dbReference type="InterPro" id="IPR036968">
    <property type="entry name" value="Enolpyruvate_Tfrase_sf"/>
</dbReference>
<name>A0A0G1DL48_9BACT</name>
<feature type="binding site" evidence="7">
    <location>
        <position position="337"/>
    </location>
    <ligand>
        <name>3-phosphoshikimate</name>
        <dbReference type="ChEBI" id="CHEBI:145989"/>
    </ligand>
</feature>
<dbReference type="EMBL" id="LCFP01000002">
    <property type="protein sequence ID" value="KKS98374.1"/>
    <property type="molecule type" value="Genomic_DNA"/>
</dbReference>
<dbReference type="AlphaFoldDB" id="A0A0G1DL48"/>
<dbReference type="InterPro" id="IPR013792">
    <property type="entry name" value="RNA3'P_cycl/enolpyr_Trfase_a/b"/>
</dbReference>
<feature type="binding site" evidence="7">
    <location>
        <position position="21"/>
    </location>
    <ligand>
        <name>3-phosphoshikimate</name>
        <dbReference type="ChEBI" id="CHEBI:145989"/>
    </ligand>
</feature>
<comment type="subunit">
    <text evidence="7">Monomer.</text>
</comment>
<feature type="binding site" evidence="7">
    <location>
        <position position="25"/>
    </location>
    <ligand>
        <name>3-phosphoshikimate</name>
        <dbReference type="ChEBI" id="CHEBI:145989"/>
    </ligand>
</feature>
<evidence type="ECO:0000256" key="3">
    <source>
        <dbReference type="ARBA" id="ARBA00022605"/>
    </source>
</evidence>
<evidence type="ECO:0000313" key="9">
    <source>
        <dbReference type="EMBL" id="KKS98374.1"/>
    </source>
</evidence>
<dbReference type="PIRSF" id="PIRSF000505">
    <property type="entry name" value="EPSPS"/>
    <property type="match status" value="1"/>
</dbReference>
<dbReference type="PROSITE" id="PS00885">
    <property type="entry name" value="EPSP_SYNTHASE_2"/>
    <property type="match status" value="1"/>
</dbReference>
<dbReference type="PANTHER" id="PTHR21090">
    <property type="entry name" value="AROM/DEHYDROQUINATE SYNTHASE"/>
    <property type="match status" value="1"/>
</dbReference>
<comment type="subcellular location">
    <subcellularLocation>
        <location evidence="7">Cytoplasm</location>
    </subcellularLocation>
</comment>
<proteinExistence type="inferred from homology"/>
<evidence type="ECO:0000259" key="8">
    <source>
        <dbReference type="Pfam" id="PF00275"/>
    </source>
</evidence>
<gene>
    <name evidence="7" type="primary">aroA</name>
    <name evidence="9" type="ORF">UV73_C0002G0088</name>
</gene>
<organism evidence="9 10">
    <name type="scientific">Candidatus Gottesmanbacteria bacterium GW2011_GWA2_43_14</name>
    <dbReference type="NCBI Taxonomy" id="1618443"/>
    <lineage>
        <taxon>Bacteria</taxon>
        <taxon>Candidatus Gottesmaniibacteriota</taxon>
    </lineage>
</organism>
<feature type="binding site" evidence="7">
    <location>
        <position position="167"/>
    </location>
    <ligand>
        <name>3-phosphoshikimate</name>
        <dbReference type="ChEBI" id="CHEBI:145989"/>
    </ligand>
</feature>
<feature type="binding site" evidence="7">
    <location>
        <position position="341"/>
    </location>
    <ligand>
        <name>phosphoenolpyruvate</name>
        <dbReference type="ChEBI" id="CHEBI:58702"/>
    </ligand>
</feature>
<feature type="binding site" evidence="7">
    <location>
        <position position="382"/>
    </location>
    <ligand>
        <name>phosphoenolpyruvate</name>
        <dbReference type="ChEBI" id="CHEBI:58702"/>
    </ligand>
</feature>
<sequence>MKVIITPSKISGTVSAPSSKSLSHRALITASLSDGISEIDNLSDCRDVLLTLAGLQSLGAGIILKKKQVRISTGSLLKPDKQVRCIDCGDSGTSARFLTAVATVSGKKILIDGSRRLRTRPMAELIRLLRLNGAHIKETHKNGQLPLEIYPAKLTGGSFRINSDDSSQFISAMLLIAPLMEKALRLNINGNHSRPYIDMTVETMEKFGLKIKTLKNNLSVSENQHYRARKLTLEGDYSAAAYFFAAAMMTQSTVTVKNLKTASLQADRRFLSVASEMGAHVRIKNKGTVEISGKEKKYRGLKINLGQSPDLVPVVAVLAGNTTGPIEIYDIAHLRHKESDRIKSLTHNLTMMGLKVNTSESKLKVFPGLLQAARIDAFDDHRICMAFTVAALAAGGQTVIKGAESVNKSYPGFFADLLKLGAKVRLSS</sequence>
<feature type="domain" description="Enolpyruvate transferase" evidence="8">
    <location>
        <begin position="6"/>
        <end position="417"/>
    </location>
</feature>
<evidence type="ECO:0000256" key="7">
    <source>
        <dbReference type="HAMAP-Rule" id="MF_00210"/>
    </source>
</evidence>
<evidence type="ECO:0000256" key="5">
    <source>
        <dbReference type="ARBA" id="ARBA00023141"/>
    </source>
</evidence>
<comment type="similarity">
    <text evidence="2 7">Belongs to the EPSP synthase family.</text>
</comment>
<dbReference type="GO" id="GO:0008652">
    <property type="term" value="P:amino acid biosynthetic process"/>
    <property type="evidence" value="ECO:0007669"/>
    <property type="project" value="UniProtKB-KW"/>
</dbReference>
<evidence type="ECO:0000313" key="10">
    <source>
        <dbReference type="Proteomes" id="UP000034894"/>
    </source>
</evidence>
<dbReference type="PATRIC" id="fig|1618443.3.peg.363"/>
<keyword evidence="5 7" id="KW-0057">Aromatic amino acid biosynthesis</keyword>
<keyword evidence="7" id="KW-0963">Cytoplasm</keyword>
<feature type="binding site" evidence="7">
    <location>
        <position position="310"/>
    </location>
    <ligand>
        <name>3-phosphoshikimate</name>
        <dbReference type="ChEBI" id="CHEBI:145989"/>
    </ligand>
</feature>
<dbReference type="EC" id="2.5.1.19" evidence="7"/>
<comment type="pathway">
    <text evidence="1 7">Metabolic intermediate biosynthesis; chorismate biosynthesis; chorismate from D-erythrose 4-phosphate and phosphoenolpyruvate: step 6/7.</text>
</comment>
<accession>A0A0G1DL48</accession>
<dbReference type="GO" id="GO:0005737">
    <property type="term" value="C:cytoplasm"/>
    <property type="evidence" value="ECO:0007669"/>
    <property type="project" value="UniProtKB-SubCell"/>
</dbReference>
<dbReference type="PANTHER" id="PTHR21090:SF5">
    <property type="entry name" value="PENTAFUNCTIONAL AROM POLYPEPTIDE"/>
    <property type="match status" value="1"/>
</dbReference>
<dbReference type="NCBIfam" id="TIGR01356">
    <property type="entry name" value="aroA"/>
    <property type="match status" value="1"/>
</dbReference>